<evidence type="ECO:0008006" key="2">
    <source>
        <dbReference type="Google" id="ProtNLM"/>
    </source>
</evidence>
<dbReference type="InterPro" id="IPR032710">
    <property type="entry name" value="NTF2-like_dom_sf"/>
</dbReference>
<gene>
    <name evidence="1" type="ORF">AVDCRST_MAG86-1601</name>
</gene>
<organism evidence="1">
    <name type="scientific">uncultured Truepera sp</name>
    <dbReference type="NCBI Taxonomy" id="543023"/>
    <lineage>
        <taxon>Bacteria</taxon>
        <taxon>Thermotogati</taxon>
        <taxon>Deinococcota</taxon>
        <taxon>Deinococci</taxon>
        <taxon>Trueperales</taxon>
        <taxon>Trueperaceae</taxon>
        <taxon>Truepera</taxon>
        <taxon>environmental samples</taxon>
    </lineage>
</organism>
<protein>
    <recommendedName>
        <fullName evidence="2">DUF4440 domain-containing protein</fullName>
    </recommendedName>
</protein>
<accession>A0A6J4V6Z1</accession>
<dbReference type="AlphaFoldDB" id="A0A6J4V6Z1"/>
<sequence>MPNVGSNTLEAPVRELVEASNTEDQERFLAAFAADATLTDFGRTFAGQGEIGSWSDAEHIGVRNQLAVTGVTRSEGGDVVTLSVFVSGGGFNGPGTFTLLLSDDRAWITHLKIAP</sequence>
<dbReference type="Gene3D" id="3.10.450.50">
    <property type="match status" value="1"/>
</dbReference>
<evidence type="ECO:0000313" key="1">
    <source>
        <dbReference type="EMBL" id="CAA9570438.1"/>
    </source>
</evidence>
<reference evidence="1" key="1">
    <citation type="submission" date="2020-02" db="EMBL/GenBank/DDBJ databases">
        <authorList>
            <person name="Meier V. D."/>
        </authorList>
    </citation>
    <scope>NUCLEOTIDE SEQUENCE</scope>
    <source>
        <strain evidence="1">AVDCRST_MAG86</strain>
    </source>
</reference>
<dbReference type="EMBL" id="CADCWP010000116">
    <property type="protein sequence ID" value="CAA9570438.1"/>
    <property type="molecule type" value="Genomic_DNA"/>
</dbReference>
<dbReference type="SUPFAM" id="SSF54427">
    <property type="entry name" value="NTF2-like"/>
    <property type="match status" value="1"/>
</dbReference>
<name>A0A6J4V6Z1_9DEIN</name>
<proteinExistence type="predicted"/>